<dbReference type="InterPro" id="IPR036249">
    <property type="entry name" value="Thioredoxin-like_sf"/>
</dbReference>
<dbReference type="Proteomes" id="UP000011777">
    <property type="component" value="Unassembled WGS sequence"/>
</dbReference>
<dbReference type="OMA" id="IWYGRVF"/>
<dbReference type="PANTHER" id="PTHR31902:SF7">
    <property type="entry name" value="ALTERED INHERITANCE OF MITOCHONDRIA PROTEIN 32"/>
    <property type="match status" value="1"/>
</dbReference>
<comment type="caution">
    <text evidence="3">The sequence shown here is derived from an EMBL/GenBank/DDBJ whole genome shotgun (WGS) entry which is preliminary data.</text>
</comment>
<evidence type="ECO:0000313" key="4">
    <source>
        <dbReference type="Proteomes" id="UP000011777"/>
    </source>
</evidence>
<protein>
    <recommendedName>
        <fullName evidence="2">Altered inheritance of mitochondria protein 32</fullName>
    </recommendedName>
</protein>
<proteinExistence type="inferred from homology"/>
<dbReference type="PANTHER" id="PTHR31902">
    <property type="entry name" value="ACTIN PATCHES DISTAL PROTEIN 1"/>
    <property type="match status" value="1"/>
</dbReference>
<dbReference type="SUPFAM" id="SSF52833">
    <property type="entry name" value="Thioredoxin-like"/>
    <property type="match status" value="1"/>
</dbReference>
<dbReference type="AlphaFoldDB" id="M3J5X0"/>
<evidence type="ECO:0000256" key="1">
    <source>
        <dbReference type="ARBA" id="ARBA00038208"/>
    </source>
</evidence>
<evidence type="ECO:0000256" key="2">
    <source>
        <dbReference type="ARBA" id="ARBA00040895"/>
    </source>
</evidence>
<keyword evidence="4" id="KW-1185">Reference proteome</keyword>
<accession>M3J5X0</accession>
<name>M3J5X0_CANMX</name>
<reference evidence="3 4" key="1">
    <citation type="submission" date="2013-02" db="EMBL/GenBank/DDBJ databases">
        <title>Genome sequence of Candida maltosa Xu316, a potential industrial strain for xylitol and ethanol production.</title>
        <authorList>
            <person name="Yu J."/>
            <person name="Wang Q."/>
            <person name="Geng X."/>
            <person name="Bao W."/>
            <person name="He P."/>
            <person name="Cai J."/>
        </authorList>
    </citation>
    <scope>NUCLEOTIDE SEQUENCE [LARGE SCALE GENOMIC DNA]</scope>
    <source>
        <strain evidence="4">Xu316</strain>
    </source>
</reference>
<dbReference type="InterPro" id="IPR009737">
    <property type="entry name" value="Aim32/Apd1-like"/>
</dbReference>
<dbReference type="EMBL" id="AOGT01001572">
    <property type="protein sequence ID" value="EMG47458.1"/>
    <property type="molecule type" value="Genomic_DNA"/>
</dbReference>
<dbReference type="Gene3D" id="3.40.30.10">
    <property type="entry name" value="Glutaredoxin"/>
    <property type="match status" value="1"/>
</dbReference>
<evidence type="ECO:0000313" key="3">
    <source>
        <dbReference type="EMBL" id="EMG47458.1"/>
    </source>
</evidence>
<dbReference type="CDD" id="cd03062">
    <property type="entry name" value="TRX_Fd_Sucrase"/>
    <property type="match status" value="1"/>
</dbReference>
<dbReference type="eggNOG" id="ENOG502QS3W">
    <property type="taxonomic scope" value="Eukaryota"/>
</dbReference>
<dbReference type="Pfam" id="PF06999">
    <property type="entry name" value="Suc_Fer-like"/>
    <property type="match status" value="1"/>
</dbReference>
<comment type="similarity">
    <text evidence="1">Belongs to the AIM32 family.</text>
</comment>
<dbReference type="HOGENOM" id="CLU_044499_1_0_1"/>
<sequence>MFIHRIPKRFYSRINWKLQESCGVPQYDTGCTYCQADIPSDLPIDYETSLTRTSAVPTKHVMILSQTPVNKLPSKIELIPGSIPNEIIKYKKLYQTNTQRVLISNIFLNNQKSVLDNYGVSGGKQLVMLYPDMKIIKFQMNHLDQFVQKYLFSKQEPVYNPFAPAATDDSKDSDDIIVEDENFEEFSIDKDMILTCGHKARDLRCGIISPLLLNEIDSVLKKKNMEDDVYVGEISHIGGHAYAGNLLYYPKDCESDRDFIWYGRVFPDKIQGIIDDTVIDKSIIKNLFRGDVDRYL</sequence>
<organism evidence="3 4">
    <name type="scientific">Candida maltosa (strain Xu316)</name>
    <name type="common">Yeast</name>
    <dbReference type="NCBI Taxonomy" id="1245528"/>
    <lineage>
        <taxon>Eukaryota</taxon>
        <taxon>Fungi</taxon>
        <taxon>Dikarya</taxon>
        <taxon>Ascomycota</taxon>
        <taxon>Saccharomycotina</taxon>
        <taxon>Pichiomycetes</taxon>
        <taxon>Debaryomycetaceae</taxon>
        <taxon>Candida/Lodderomyces clade</taxon>
        <taxon>Candida</taxon>
    </lineage>
</organism>
<gene>
    <name evidence="3" type="ORF">G210_2231</name>
</gene>
<dbReference type="OrthoDB" id="10253744at2759"/>